<evidence type="ECO:0000259" key="2">
    <source>
        <dbReference type="Pfam" id="PF25077"/>
    </source>
</evidence>
<dbReference type="InterPro" id="IPR018946">
    <property type="entry name" value="PhoD-like_MPP"/>
</dbReference>
<dbReference type="InterPro" id="IPR056702">
    <property type="entry name" value="DUF7800"/>
</dbReference>
<evidence type="ECO:0000259" key="1">
    <source>
        <dbReference type="Pfam" id="PF09423"/>
    </source>
</evidence>
<dbReference type="InterPro" id="IPR038607">
    <property type="entry name" value="PhoD-like_sf"/>
</dbReference>
<dbReference type="SUPFAM" id="SSF56300">
    <property type="entry name" value="Metallo-dependent phosphatases"/>
    <property type="match status" value="1"/>
</dbReference>
<dbReference type="HOGENOM" id="CLU_512549_0_0_11"/>
<dbReference type="AlphaFoldDB" id="D3PZB2"/>
<feature type="domain" description="PhoD-like phosphatase metallophosphatase" evidence="1">
    <location>
        <begin position="129"/>
        <end position="432"/>
    </location>
</feature>
<dbReference type="Gene3D" id="3.60.21.70">
    <property type="entry name" value="PhoD-like phosphatase"/>
    <property type="match status" value="1"/>
</dbReference>
<protein>
    <submittedName>
        <fullName evidence="3">Uncharacterized protein</fullName>
    </submittedName>
</protein>
<dbReference type="KEGG" id="sna:Snas_1890"/>
<dbReference type="EMBL" id="CP001778">
    <property type="protein sequence ID" value="ADD41586.1"/>
    <property type="molecule type" value="Genomic_DNA"/>
</dbReference>
<evidence type="ECO:0000313" key="4">
    <source>
        <dbReference type="Proteomes" id="UP000000844"/>
    </source>
</evidence>
<dbReference type="eggNOG" id="COG3540">
    <property type="taxonomic scope" value="Bacteria"/>
</dbReference>
<evidence type="ECO:0000313" key="3">
    <source>
        <dbReference type="EMBL" id="ADD41586.1"/>
    </source>
</evidence>
<reference evidence="3 4" key="1">
    <citation type="journal article" date="2009" name="Stand. Genomic Sci.">
        <title>Complete genome sequence of Stackebrandtia nassauensis type strain (LLR-40K-21).</title>
        <authorList>
            <person name="Munk C."/>
            <person name="Lapidus A."/>
            <person name="Copeland A."/>
            <person name="Jando M."/>
            <person name="Mayilraj S."/>
            <person name="Glavina Del Rio T."/>
            <person name="Nolan M."/>
            <person name="Chen F."/>
            <person name="Lucas S."/>
            <person name="Tice H."/>
            <person name="Cheng J.F."/>
            <person name="Han C."/>
            <person name="Detter J.C."/>
            <person name="Bruce D."/>
            <person name="Goodwin L."/>
            <person name="Chain P."/>
            <person name="Pitluck S."/>
            <person name="Goker M."/>
            <person name="Ovchinikova G."/>
            <person name="Pati A."/>
            <person name="Ivanova N."/>
            <person name="Mavromatis K."/>
            <person name="Chen A."/>
            <person name="Palaniappan K."/>
            <person name="Land M."/>
            <person name="Hauser L."/>
            <person name="Chang Y.J."/>
            <person name="Jeffries C.D."/>
            <person name="Bristow J."/>
            <person name="Eisen J.A."/>
            <person name="Markowitz V."/>
            <person name="Hugenholtz P."/>
            <person name="Kyrpides N.C."/>
            <person name="Klenk H.P."/>
        </authorList>
    </citation>
    <scope>NUCLEOTIDE SEQUENCE [LARGE SCALE GENOMIC DNA]</scope>
    <source>
        <strain evidence="4">DSM 44728 / CIP 108903 / NRRL B-16338 / NBRC 102104 / LLR-40K-21</strain>
    </source>
</reference>
<dbReference type="PANTHER" id="PTHR37031">
    <property type="entry name" value="METALLOPHOSPHATASE BINDING DOMAIN PROTEIN"/>
    <property type="match status" value="1"/>
</dbReference>
<proteinExistence type="predicted"/>
<dbReference type="OrthoDB" id="9795624at2"/>
<dbReference type="CDD" id="cd07389">
    <property type="entry name" value="MPP_PhoD"/>
    <property type="match status" value="1"/>
</dbReference>
<dbReference type="Pfam" id="PF25077">
    <property type="entry name" value="DUF7800"/>
    <property type="match status" value="1"/>
</dbReference>
<gene>
    <name evidence="3" type="ordered locus">Snas_1890</name>
</gene>
<keyword evidence="4" id="KW-1185">Reference proteome</keyword>
<dbReference type="Proteomes" id="UP000000844">
    <property type="component" value="Chromosome"/>
</dbReference>
<feature type="domain" description="DUF7800" evidence="2">
    <location>
        <begin position="1"/>
        <end position="85"/>
    </location>
</feature>
<organism evidence="3 4">
    <name type="scientific">Stackebrandtia nassauensis (strain DSM 44728 / CIP 108903 / NRRL B-16338 / NBRC 102104 / LLR-40K-21)</name>
    <dbReference type="NCBI Taxonomy" id="446470"/>
    <lineage>
        <taxon>Bacteria</taxon>
        <taxon>Bacillati</taxon>
        <taxon>Actinomycetota</taxon>
        <taxon>Actinomycetes</taxon>
        <taxon>Glycomycetales</taxon>
        <taxon>Glycomycetaceae</taxon>
        <taxon>Stackebrandtia</taxon>
    </lineage>
</organism>
<dbReference type="STRING" id="446470.Snas_1890"/>
<accession>D3PZB2</accession>
<dbReference type="PANTHER" id="PTHR37031:SF2">
    <property type="entry name" value="PHOD-LIKE PHOSPHATASE METALLOPHOSPHATASE DOMAIN-CONTAINING PROTEIN"/>
    <property type="match status" value="1"/>
</dbReference>
<dbReference type="RefSeq" id="WP_013017157.1">
    <property type="nucleotide sequence ID" value="NC_013947.1"/>
</dbReference>
<sequence length="535" mass="60475">MAQIVLGPMLRRVDESTAAVWVETDSPCRVGVLDASAATFTVHGHHYALVEVSGLAPGSVTPYTVTLDGRTAWPEADSEFPPPVIRTVNPDGDHRLVLGSCRVSADEQYGDARFGVDMLAAFAHQLAADGDGTRPDALLMLGDQVYADIPPEEVRQFIRDRRDVSVPPGEEIADFEEYAELYRQSWAQPAVRWLLSTVPMLAIFDDHDLRDDWNTSMAWRDTMLKQPWWKRRVIAGLGSYWIYQHLGNMSPKDRAEDPLFAALRESDGDGAAALDEFAWRAWEDSTSVRWSFQQEFGGTRLIMLDSRCARDLTPRKRRIVDEPEWDWFREQATAECDQLLIASSVPVLLPTGLHYVESWNEAVCDGVWGKTFAKLAEKIRQTIDLEHWGAFRESFQRMSFLIMERVRGNWGKAPAAVVFLSGDVHYSYLAKARIRSARGMVHQVTCSAIRHPLPRLLRWANVVGSVRVAGIFGYLLARLARVHRTPFSWRMNRGPWFDNALATVDLSGRKTRARWHTASVAEPKRLRELGSAELS</sequence>
<dbReference type="InterPro" id="IPR029052">
    <property type="entry name" value="Metallo-depent_PP-like"/>
</dbReference>
<name>D3PZB2_STANL</name>
<dbReference type="Pfam" id="PF09423">
    <property type="entry name" value="PhoD"/>
    <property type="match status" value="1"/>
</dbReference>